<dbReference type="RefSeq" id="WP_119377595.1">
    <property type="nucleotide sequence ID" value="NZ_QWFX01000016.1"/>
</dbReference>
<dbReference type="Gene3D" id="1.10.238.10">
    <property type="entry name" value="EF-hand"/>
    <property type="match status" value="1"/>
</dbReference>
<sequence>MTLSKHFFSALLASTALGAAITIAPAPASAESEATDDTYQWRTFEDVDVDRSGFVEDGEYYAYAFGMADWDNDGYLEDTEWVSFTETFHDDWDLDEEAYTEYDSDGDGMIDFVEYADATNDADLFDDWDFNDDDAVDTQDWDQVRVKYYDDE</sequence>
<dbReference type="PROSITE" id="PS50222">
    <property type="entry name" value="EF_HAND_2"/>
    <property type="match status" value="1"/>
</dbReference>
<evidence type="ECO:0000259" key="2">
    <source>
        <dbReference type="PROSITE" id="PS50222"/>
    </source>
</evidence>
<reference evidence="3 4" key="1">
    <citation type="submission" date="2018-08" db="EMBL/GenBank/DDBJ databases">
        <title>Henriciella mobilis sp. nov., isolated from seawater.</title>
        <authorList>
            <person name="Cheng H."/>
            <person name="Wu Y.-H."/>
            <person name="Xu X.-W."/>
            <person name="Guo L.-L."/>
        </authorList>
    </citation>
    <scope>NUCLEOTIDE SEQUENCE [LARGE SCALE GENOMIC DNA]</scope>
    <source>
        <strain evidence="3 4">JN25</strain>
    </source>
</reference>
<dbReference type="InterPro" id="IPR011992">
    <property type="entry name" value="EF-hand-dom_pair"/>
</dbReference>
<accession>A0A399R897</accession>
<proteinExistence type="predicted"/>
<dbReference type="SUPFAM" id="SSF47473">
    <property type="entry name" value="EF-hand"/>
    <property type="match status" value="1"/>
</dbReference>
<feature type="signal peptide" evidence="1">
    <location>
        <begin position="1"/>
        <end position="30"/>
    </location>
</feature>
<comment type="caution">
    <text evidence="3">The sequence shown here is derived from an EMBL/GenBank/DDBJ whole genome shotgun (WGS) entry which is preliminary data.</text>
</comment>
<dbReference type="Proteomes" id="UP000266385">
    <property type="component" value="Unassembled WGS sequence"/>
</dbReference>
<evidence type="ECO:0000313" key="4">
    <source>
        <dbReference type="Proteomes" id="UP000266385"/>
    </source>
</evidence>
<dbReference type="GO" id="GO:0005509">
    <property type="term" value="F:calcium ion binding"/>
    <property type="evidence" value="ECO:0007669"/>
    <property type="project" value="InterPro"/>
</dbReference>
<dbReference type="EMBL" id="QWFX01000016">
    <property type="protein sequence ID" value="RIJ26701.1"/>
    <property type="molecule type" value="Genomic_DNA"/>
</dbReference>
<feature type="domain" description="EF-hand" evidence="2">
    <location>
        <begin position="90"/>
        <end position="125"/>
    </location>
</feature>
<dbReference type="InterPro" id="IPR002048">
    <property type="entry name" value="EF_hand_dom"/>
</dbReference>
<organism evidence="3 4">
    <name type="scientific">Henriciella mobilis</name>
    <dbReference type="NCBI Taxonomy" id="2305467"/>
    <lineage>
        <taxon>Bacteria</taxon>
        <taxon>Pseudomonadati</taxon>
        <taxon>Pseudomonadota</taxon>
        <taxon>Alphaproteobacteria</taxon>
        <taxon>Hyphomonadales</taxon>
        <taxon>Hyphomonadaceae</taxon>
        <taxon>Henriciella</taxon>
    </lineage>
</organism>
<dbReference type="InterPro" id="IPR018247">
    <property type="entry name" value="EF_Hand_1_Ca_BS"/>
</dbReference>
<dbReference type="AlphaFoldDB" id="A0A399R897"/>
<keyword evidence="1" id="KW-0732">Signal</keyword>
<name>A0A399R897_9PROT</name>
<feature type="chain" id="PRO_5017375807" description="EF-hand domain-containing protein" evidence="1">
    <location>
        <begin position="31"/>
        <end position="152"/>
    </location>
</feature>
<evidence type="ECO:0000256" key="1">
    <source>
        <dbReference type="SAM" id="SignalP"/>
    </source>
</evidence>
<dbReference type="PROSITE" id="PS00018">
    <property type="entry name" value="EF_HAND_1"/>
    <property type="match status" value="1"/>
</dbReference>
<keyword evidence="4" id="KW-1185">Reference proteome</keyword>
<gene>
    <name evidence="3" type="ORF">D1223_17285</name>
</gene>
<protein>
    <recommendedName>
        <fullName evidence="2">EF-hand domain-containing protein</fullName>
    </recommendedName>
</protein>
<evidence type="ECO:0000313" key="3">
    <source>
        <dbReference type="EMBL" id="RIJ26701.1"/>
    </source>
</evidence>